<gene>
    <name evidence="1" type="ORF">ISG29_19595</name>
</gene>
<sequence>MSELSAASERRTPEGVVPYVEYYTGPCRTLTLDIDLGQISMLVSRNAAQRTNAPTVSIDGRNYPVYWGRVYFEIPATRAVHVAVSVGDSHQVASVLLPAGGDTALSYRAGATGASLVTSL</sequence>
<protein>
    <submittedName>
        <fullName evidence="1">Uncharacterized protein</fullName>
    </submittedName>
</protein>
<evidence type="ECO:0000313" key="2">
    <source>
        <dbReference type="Proteomes" id="UP000656804"/>
    </source>
</evidence>
<organism evidence="1 2">
    <name type="scientific">Nocardioides acrostichi</name>
    <dbReference type="NCBI Taxonomy" id="2784339"/>
    <lineage>
        <taxon>Bacteria</taxon>
        <taxon>Bacillati</taxon>
        <taxon>Actinomycetota</taxon>
        <taxon>Actinomycetes</taxon>
        <taxon>Propionibacteriales</taxon>
        <taxon>Nocardioidaceae</taxon>
        <taxon>Nocardioides</taxon>
    </lineage>
</organism>
<comment type="caution">
    <text evidence="1">The sequence shown here is derived from an EMBL/GenBank/DDBJ whole genome shotgun (WGS) entry which is preliminary data.</text>
</comment>
<reference evidence="1" key="1">
    <citation type="submission" date="2020-11" db="EMBL/GenBank/DDBJ databases">
        <title>Nocardioides sp. CBS4Y-1, whole genome shotgun sequence.</title>
        <authorList>
            <person name="Tuo L."/>
        </authorList>
    </citation>
    <scope>NUCLEOTIDE SEQUENCE</scope>
    <source>
        <strain evidence="1">CBS4Y-1</strain>
    </source>
</reference>
<proteinExistence type="predicted"/>
<accession>A0A930YCU9</accession>
<name>A0A930YCU9_9ACTN</name>
<dbReference type="EMBL" id="JADIVZ010000016">
    <property type="protein sequence ID" value="MBF4163883.1"/>
    <property type="molecule type" value="Genomic_DNA"/>
</dbReference>
<keyword evidence="2" id="KW-1185">Reference proteome</keyword>
<dbReference type="RefSeq" id="WP_194505143.1">
    <property type="nucleotide sequence ID" value="NZ_JADIVZ010000016.1"/>
</dbReference>
<dbReference type="AlphaFoldDB" id="A0A930YCU9"/>
<evidence type="ECO:0000313" key="1">
    <source>
        <dbReference type="EMBL" id="MBF4163883.1"/>
    </source>
</evidence>
<dbReference type="Proteomes" id="UP000656804">
    <property type="component" value="Unassembled WGS sequence"/>
</dbReference>